<evidence type="ECO:0000313" key="3">
    <source>
        <dbReference type="Proteomes" id="UP000249260"/>
    </source>
</evidence>
<dbReference type="InterPro" id="IPR036624">
    <property type="entry name" value="Hcp1-lik_sf"/>
</dbReference>
<evidence type="ECO:0000256" key="1">
    <source>
        <dbReference type="SAM" id="SignalP"/>
    </source>
</evidence>
<dbReference type="PANTHER" id="PTHR36152">
    <property type="entry name" value="CYTOPLASMIC PROTEIN-RELATED"/>
    <property type="match status" value="1"/>
</dbReference>
<dbReference type="Proteomes" id="UP000249260">
    <property type="component" value="Unassembled WGS sequence"/>
</dbReference>
<dbReference type="Pfam" id="PF05638">
    <property type="entry name" value="T6SS_HCP"/>
    <property type="match status" value="1"/>
</dbReference>
<feature type="chain" id="PRO_5039603602" description="Type VI secretion system tube protein Hcp" evidence="1">
    <location>
        <begin position="29"/>
        <end position="188"/>
    </location>
</feature>
<keyword evidence="1" id="KW-0732">Signal</keyword>
<dbReference type="SUPFAM" id="SSF141452">
    <property type="entry name" value="Hcp1-like"/>
    <property type="match status" value="1"/>
</dbReference>
<dbReference type="InterPro" id="IPR053165">
    <property type="entry name" value="HSI-I_assembly_Hcp1"/>
</dbReference>
<dbReference type="PANTHER" id="PTHR36152:SF1">
    <property type="entry name" value="UBIQUITIN-LIKE DOMAIN-CONTAINING PROTEIN"/>
    <property type="match status" value="1"/>
</dbReference>
<accession>A0A328U4K7</accession>
<reference evidence="2 3" key="1">
    <citation type="submission" date="2018-06" db="EMBL/GenBank/DDBJ databases">
        <title>Paenibacillus montanisoli sp. nov., isolated from mountain area soil.</title>
        <authorList>
            <person name="Wu M."/>
        </authorList>
    </citation>
    <scope>NUCLEOTIDE SEQUENCE [LARGE SCALE GENOMIC DNA]</scope>
    <source>
        <strain evidence="2 3">RA17</strain>
    </source>
</reference>
<dbReference type="AlphaFoldDB" id="A0A328U4K7"/>
<keyword evidence="3" id="KW-1185">Reference proteome</keyword>
<gene>
    <name evidence="2" type="ORF">DL346_03575</name>
</gene>
<sequence length="188" mass="20043">MIFLKKLLTAILLACLLALTLSIVPANAAAAAANKGKILLQLDGINGESTLKGYERWIELTGSSFSIVNQGTAAPGAGNGSGKATLSDIYFTKATDASSIPIMMNSLNGVHIPKGKLVYLRTVADGKQVPYMTISLEDIVISSYSFNDTNESVSLRFNKIKWTFWATDAKGKSVPITGGWDLKQNKAA</sequence>
<name>A0A328U4K7_9BACL</name>
<evidence type="ECO:0000313" key="2">
    <source>
        <dbReference type="EMBL" id="RAP77570.1"/>
    </source>
</evidence>
<protein>
    <recommendedName>
        <fullName evidence="4">Type VI secretion system tube protein Hcp</fullName>
    </recommendedName>
</protein>
<dbReference type="EMBL" id="QLUW01000001">
    <property type="protein sequence ID" value="RAP77570.1"/>
    <property type="molecule type" value="Genomic_DNA"/>
</dbReference>
<organism evidence="2 3">
    <name type="scientific">Paenibacillus montanisoli</name>
    <dbReference type="NCBI Taxonomy" id="2081970"/>
    <lineage>
        <taxon>Bacteria</taxon>
        <taxon>Bacillati</taxon>
        <taxon>Bacillota</taxon>
        <taxon>Bacilli</taxon>
        <taxon>Bacillales</taxon>
        <taxon>Paenibacillaceae</taxon>
        <taxon>Paenibacillus</taxon>
    </lineage>
</organism>
<dbReference type="Gene3D" id="2.30.110.20">
    <property type="entry name" value="Hcp1-like"/>
    <property type="match status" value="1"/>
</dbReference>
<proteinExistence type="predicted"/>
<feature type="signal peptide" evidence="1">
    <location>
        <begin position="1"/>
        <end position="28"/>
    </location>
</feature>
<evidence type="ECO:0008006" key="4">
    <source>
        <dbReference type="Google" id="ProtNLM"/>
    </source>
</evidence>
<dbReference type="OrthoDB" id="2609555at2"/>
<comment type="caution">
    <text evidence="2">The sequence shown here is derived from an EMBL/GenBank/DDBJ whole genome shotgun (WGS) entry which is preliminary data.</text>
</comment>
<dbReference type="InterPro" id="IPR008514">
    <property type="entry name" value="T6SS_Hcp"/>
</dbReference>